<dbReference type="AlphaFoldDB" id="A0A0P5U4I3"/>
<protein>
    <submittedName>
        <fullName evidence="1">Uncharacterized protein</fullName>
    </submittedName>
</protein>
<keyword evidence="2" id="KW-1185">Reference proteome</keyword>
<sequence length="224" mass="24248">MQKFFSLLCTIFACIVSQCHAQRNVKGTWWAHKSDSGGCQVPQGDYAVTDAIALGESLALGNLKWRQGLCGQVLQVNCGKQVVDAVVVSTCNLNSADRCGVDMITKTWNKATGNQKPGIVGCSVSLTKKNPLKGNGPLCYHRPNSPMDNQWYTCIGVFNTGGRISKEAVLAGIKGYRVNDGYFNFNGNGLTNKNAQVVFKYEDGSTSSFKLGDCRNGGKTQIFQ</sequence>
<gene>
    <name evidence="1" type="ORF">APZ42_027085</name>
</gene>
<dbReference type="OrthoDB" id="568194at2759"/>
<dbReference type="EMBL" id="LRGB01002167">
    <property type="protein sequence ID" value="KZS08887.1"/>
    <property type="molecule type" value="Genomic_DNA"/>
</dbReference>
<proteinExistence type="predicted"/>
<accession>A0A0P5U4I3</accession>
<reference evidence="1 2" key="1">
    <citation type="submission" date="2016-03" db="EMBL/GenBank/DDBJ databases">
        <title>EvidentialGene: Evidence-directed Construction of Genes on Genomes.</title>
        <authorList>
            <person name="Gilbert D.G."/>
            <person name="Choi J.-H."/>
            <person name="Mockaitis K."/>
            <person name="Colbourne J."/>
            <person name="Pfrender M."/>
        </authorList>
    </citation>
    <scope>NUCLEOTIDE SEQUENCE [LARGE SCALE GENOMIC DNA]</scope>
    <source>
        <strain evidence="1 2">Xinb3</strain>
        <tissue evidence="1">Complete organism</tissue>
    </source>
</reference>
<organism evidence="1 2">
    <name type="scientific">Daphnia magna</name>
    <dbReference type="NCBI Taxonomy" id="35525"/>
    <lineage>
        <taxon>Eukaryota</taxon>
        <taxon>Metazoa</taxon>
        <taxon>Ecdysozoa</taxon>
        <taxon>Arthropoda</taxon>
        <taxon>Crustacea</taxon>
        <taxon>Branchiopoda</taxon>
        <taxon>Diplostraca</taxon>
        <taxon>Cladocera</taxon>
        <taxon>Anomopoda</taxon>
        <taxon>Daphniidae</taxon>
        <taxon>Daphnia</taxon>
    </lineage>
</organism>
<evidence type="ECO:0000313" key="1">
    <source>
        <dbReference type="EMBL" id="KZS08887.1"/>
    </source>
</evidence>
<name>A0A0P5U4I3_9CRUS</name>
<dbReference type="Proteomes" id="UP000076858">
    <property type="component" value="Unassembled WGS sequence"/>
</dbReference>
<comment type="caution">
    <text evidence="1">The sequence shown here is derived from an EMBL/GenBank/DDBJ whole genome shotgun (WGS) entry which is preliminary data.</text>
</comment>
<evidence type="ECO:0000313" key="2">
    <source>
        <dbReference type="Proteomes" id="UP000076858"/>
    </source>
</evidence>